<accession>A0A498GZC4</accession>
<sequence length="332" mass="35634">MRKIVSILMAAAVLVALILVSGCTGTGGEQQQLTTLRIGYQPSTHQIAEMTAMEKGWWQEDLAPYGVTTATDTEFPTGAPEMQAMIADQIDIAYVGAAPAIVAMANSGLDAKIVAAVQTQGSDLVLRPEVAYTSPADLKGMKIATFPPGTIQDTLFRDWLLANNLTPDEDVTIVAMGPGDAMTAIAADQVDGVFLPHPAPAIIASNGNGRSVVASGEIQPNHACCVLVVSGKLIREQPELVEQIVKTHIRATEYNLANEDEAAVIYANKTGQDINVVKQSFEEWDGTWVSDPNLITDSVVSYTEIQHDLGYVNKPLTRDEIFDLSFYEKATA</sequence>
<dbReference type="InterPro" id="IPR044527">
    <property type="entry name" value="NrtA/CpmA_ABC-bd_dom"/>
</dbReference>
<evidence type="ECO:0000256" key="4">
    <source>
        <dbReference type="ARBA" id="ARBA00022519"/>
    </source>
</evidence>
<dbReference type="GO" id="GO:0016020">
    <property type="term" value="C:membrane"/>
    <property type="evidence" value="ECO:0007669"/>
    <property type="project" value="InterPro"/>
</dbReference>
<evidence type="ECO:0000256" key="2">
    <source>
        <dbReference type="ARBA" id="ARBA00022448"/>
    </source>
</evidence>
<evidence type="ECO:0000256" key="5">
    <source>
        <dbReference type="ARBA" id="ARBA00023136"/>
    </source>
</evidence>
<dbReference type="PROSITE" id="PS51257">
    <property type="entry name" value="PROKAR_LIPOPROTEIN"/>
    <property type="match status" value="1"/>
</dbReference>
<keyword evidence="4" id="KW-0997">Cell inner membrane</keyword>
<evidence type="ECO:0000256" key="1">
    <source>
        <dbReference type="ARBA" id="ARBA00004308"/>
    </source>
</evidence>
<dbReference type="Pfam" id="PF13379">
    <property type="entry name" value="NMT1_2"/>
    <property type="match status" value="1"/>
</dbReference>
<dbReference type="AlphaFoldDB" id="A0A498GZC4"/>
<organism evidence="6 7">
    <name type="scientific">Methanoculleus taiwanensis</name>
    <dbReference type="NCBI Taxonomy" id="1550565"/>
    <lineage>
        <taxon>Archaea</taxon>
        <taxon>Methanobacteriati</taxon>
        <taxon>Methanobacteriota</taxon>
        <taxon>Stenosarchaea group</taxon>
        <taxon>Methanomicrobia</taxon>
        <taxon>Methanomicrobiales</taxon>
        <taxon>Methanomicrobiaceae</taxon>
        <taxon>Methanoculleus</taxon>
    </lineage>
</organism>
<keyword evidence="2" id="KW-0813">Transport</keyword>
<name>A0A498GZC4_9EURY</name>
<dbReference type="NCBIfam" id="TIGR01728">
    <property type="entry name" value="SsuA_fam"/>
    <property type="match status" value="1"/>
</dbReference>
<dbReference type="PANTHER" id="PTHR30024">
    <property type="entry name" value="ALIPHATIC SULFONATES-BINDING PROTEIN-RELATED"/>
    <property type="match status" value="1"/>
</dbReference>
<keyword evidence="7" id="KW-1185">Reference proteome</keyword>
<dbReference type="CDD" id="cd13553">
    <property type="entry name" value="PBP2_NrtA_CpmA_like"/>
    <property type="match status" value="1"/>
</dbReference>
<dbReference type="Gene3D" id="3.40.190.10">
    <property type="entry name" value="Periplasmic binding protein-like II"/>
    <property type="match status" value="2"/>
</dbReference>
<evidence type="ECO:0000256" key="3">
    <source>
        <dbReference type="ARBA" id="ARBA00022475"/>
    </source>
</evidence>
<comment type="caution">
    <text evidence="6">The sequence shown here is derived from an EMBL/GenBank/DDBJ whole genome shotgun (WGS) entry which is preliminary data.</text>
</comment>
<proteinExistence type="predicted"/>
<comment type="subcellular location">
    <subcellularLocation>
        <location evidence="1">Endomembrane system</location>
    </subcellularLocation>
</comment>
<reference evidence="6 7" key="1">
    <citation type="journal article" date="2015" name="Int. J. Syst. Evol. Microbiol.">
        <title>Methanoculleus taiwanensis sp. nov., a methanogen isolated from deep marine sediment at the deformation front area near Taiwan.</title>
        <authorList>
            <person name="Weng C.Y."/>
            <person name="Chen S.C."/>
            <person name="Lai M.C."/>
            <person name="Wu S.Y."/>
            <person name="Lin S."/>
            <person name="Yang T.F."/>
            <person name="Chen P.C."/>
        </authorList>
    </citation>
    <scope>NUCLEOTIDE SEQUENCE [LARGE SCALE GENOMIC DNA]</scope>
    <source>
        <strain evidence="6 7">CYW4</strain>
    </source>
</reference>
<dbReference type="GO" id="GO:0012505">
    <property type="term" value="C:endomembrane system"/>
    <property type="evidence" value="ECO:0007669"/>
    <property type="project" value="UniProtKB-SubCell"/>
</dbReference>
<keyword evidence="3" id="KW-1003">Cell membrane</keyword>
<dbReference type="InterPro" id="IPR010067">
    <property type="entry name" value="ABC_SsuA_sub-bd"/>
</dbReference>
<dbReference type="EMBL" id="LHQS01000002">
    <property type="protein sequence ID" value="RXE56011.1"/>
    <property type="molecule type" value="Genomic_DNA"/>
</dbReference>
<keyword evidence="5" id="KW-0472">Membrane</keyword>
<dbReference type="GO" id="GO:0042626">
    <property type="term" value="F:ATPase-coupled transmembrane transporter activity"/>
    <property type="evidence" value="ECO:0007669"/>
    <property type="project" value="InterPro"/>
</dbReference>
<evidence type="ECO:0000313" key="6">
    <source>
        <dbReference type="EMBL" id="RXE56011.1"/>
    </source>
</evidence>
<dbReference type="PANTHER" id="PTHR30024:SF42">
    <property type="entry name" value="ALIPHATIC SULFONATES-BINDING PROTEIN-RELATED"/>
    <property type="match status" value="1"/>
</dbReference>
<protein>
    <submittedName>
        <fullName evidence="6">Sulfonate ABC transporter substrate-binding protein</fullName>
    </submittedName>
</protein>
<dbReference type="RefSeq" id="WP_128693729.1">
    <property type="nucleotide sequence ID" value="NZ_LHQS01000002.1"/>
</dbReference>
<evidence type="ECO:0000313" key="7">
    <source>
        <dbReference type="Proteomes" id="UP000290932"/>
    </source>
</evidence>
<dbReference type="OrthoDB" id="10037at2157"/>
<dbReference type="Proteomes" id="UP000290932">
    <property type="component" value="Unassembled WGS sequence"/>
</dbReference>
<gene>
    <name evidence="6" type="ORF">ABH15_07365</name>
</gene>
<dbReference type="SUPFAM" id="SSF53850">
    <property type="entry name" value="Periplasmic binding protein-like II"/>
    <property type="match status" value="1"/>
</dbReference>